<sequence>MRAAAVPIAGLPRRTFLGWSAAAACFSGPPAGAQGRLAELPSPALRFGVLPMGGALESRRNWEPVLEDMGRTVGRPVASVSVPSYESLERAIARNQVDLAFLSGKLALDAVLEQRMRVVAEVERVEGRAAAHRAVLLARKAPPFNSLAALLAAPERWRIARGDSRSVSGYIVPQAQLFLPHGIEIETRFVGEVLGTHQETALAVANGDADVATNNTTDLERFRQQFPVEAARLQVIWQSEPTPPAQIVVRADWPRELQQRVRGFLVAYGREPGPHGEAQRAVLRSLHADRGWRVADNSALLPVARLEHQLARQRALAGQWVSEEARRTRLARLEAEHARQVRWLEQSDLLSKT</sequence>
<name>A0A2W5Q9H6_VARPD</name>
<accession>A0A2W5Q9H6</accession>
<organism evidence="3 4">
    <name type="scientific">Variovorax paradoxus</name>
    <dbReference type="NCBI Taxonomy" id="34073"/>
    <lineage>
        <taxon>Bacteria</taxon>
        <taxon>Pseudomonadati</taxon>
        <taxon>Pseudomonadota</taxon>
        <taxon>Betaproteobacteria</taxon>
        <taxon>Burkholderiales</taxon>
        <taxon>Comamonadaceae</taxon>
        <taxon>Variovorax</taxon>
    </lineage>
</organism>
<evidence type="ECO:0000313" key="3">
    <source>
        <dbReference type="EMBL" id="PZQ74991.1"/>
    </source>
</evidence>
<dbReference type="PROSITE" id="PS51257">
    <property type="entry name" value="PROKAR_LIPOPROTEIN"/>
    <property type="match status" value="1"/>
</dbReference>
<dbReference type="AlphaFoldDB" id="A0A2W5Q9H6"/>
<dbReference type="SUPFAM" id="SSF53850">
    <property type="entry name" value="Periplasmic binding protein-like II"/>
    <property type="match status" value="1"/>
</dbReference>
<keyword evidence="2" id="KW-0732">Signal</keyword>
<proteinExistence type="inferred from homology"/>
<protein>
    <submittedName>
        <fullName evidence="3">Phosphate/phosphite/phosphonate ABC transporter substrate-binding protein</fullName>
    </submittedName>
</protein>
<comment type="similarity">
    <text evidence="1">Belongs to the phosphate/phosphite/phosphonate binding protein family.</text>
</comment>
<evidence type="ECO:0000256" key="2">
    <source>
        <dbReference type="ARBA" id="ARBA00022729"/>
    </source>
</evidence>
<dbReference type="Pfam" id="PF12974">
    <property type="entry name" value="Phosphonate-bd"/>
    <property type="match status" value="1"/>
</dbReference>
<gene>
    <name evidence="3" type="ORF">DI563_10845</name>
</gene>
<evidence type="ECO:0000256" key="1">
    <source>
        <dbReference type="ARBA" id="ARBA00007162"/>
    </source>
</evidence>
<dbReference type="PANTHER" id="PTHR35841">
    <property type="entry name" value="PHOSPHONATES-BINDING PERIPLASMIC PROTEIN"/>
    <property type="match status" value="1"/>
</dbReference>
<dbReference type="Proteomes" id="UP000249135">
    <property type="component" value="Unassembled WGS sequence"/>
</dbReference>
<dbReference type="EMBL" id="QFPP01000105">
    <property type="protein sequence ID" value="PZQ74991.1"/>
    <property type="molecule type" value="Genomic_DNA"/>
</dbReference>
<dbReference type="GO" id="GO:0055085">
    <property type="term" value="P:transmembrane transport"/>
    <property type="evidence" value="ECO:0007669"/>
    <property type="project" value="InterPro"/>
</dbReference>
<dbReference type="GO" id="GO:0043190">
    <property type="term" value="C:ATP-binding cassette (ABC) transporter complex"/>
    <property type="evidence" value="ECO:0007669"/>
    <property type="project" value="InterPro"/>
</dbReference>
<dbReference type="NCBIfam" id="TIGR01098">
    <property type="entry name" value="3A0109s03R"/>
    <property type="match status" value="1"/>
</dbReference>
<reference evidence="3 4" key="1">
    <citation type="submission" date="2017-08" db="EMBL/GenBank/DDBJ databases">
        <title>Infants hospitalized years apart are colonized by the same room-sourced microbial strains.</title>
        <authorList>
            <person name="Brooks B."/>
            <person name="Olm M.R."/>
            <person name="Firek B.A."/>
            <person name="Baker R."/>
            <person name="Thomas B.C."/>
            <person name="Morowitz M.J."/>
            <person name="Banfield J.F."/>
        </authorList>
    </citation>
    <scope>NUCLEOTIDE SEQUENCE [LARGE SCALE GENOMIC DNA]</scope>
    <source>
        <strain evidence="3">S2_005_003_R2_41</strain>
    </source>
</reference>
<dbReference type="Gene3D" id="3.40.190.10">
    <property type="entry name" value="Periplasmic binding protein-like II"/>
    <property type="match status" value="2"/>
</dbReference>
<dbReference type="InterPro" id="IPR005770">
    <property type="entry name" value="PhnD"/>
</dbReference>
<dbReference type="PANTHER" id="PTHR35841:SF1">
    <property type="entry name" value="PHOSPHONATES-BINDING PERIPLASMIC PROTEIN"/>
    <property type="match status" value="1"/>
</dbReference>
<comment type="caution">
    <text evidence="3">The sequence shown here is derived from an EMBL/GenBank/DDBJ whole genome shotgun (WGS) entry which is preliminary data.</text>
</comment>
<evidence type="ECO:0000313" key="4">
    <source>
        <dbReference type="Proteomes" id="UP000249135"/>
    </source>
</evidence>